<protein>
    <submittedName>
        <fullName evidence="1">Uncharacterized protein</fullName>
    </submittedName>
</protein>
<dbReference type="EMBL" id="GBRH01228837">
    <property type="protein sequence ID" value="JAD69058.1"/>
    <property type="molecule type" value="Transcribed_RNA"/>
</dbReference>
<organism evidence="1">
    <name type="scientific">Arundo donax</name>
    <name type="common">Giant reed</name>
    <name type="synonym">Donax arundinaceus</name>
    <dbReference type="NCBI Taxonomy" id="35708"/>
    <lineage>
        <taxon>Eukaryota</taxon>
        <taxon>Viridiplantae</taxon>
        <taxon>Streptophyta</taxon>
        <taxon>Embryophyta</taxon>
        <taxon>Tracheophyta</taxon>
        <taxon>Spermatophyta</taxon>
        <taxon>Magnoliopsida</taxon>
        <taxon>Liliopsida</taxon>
        <taxon>Poales</taxon>
        <taxon>Poaceae</taxon>
        <taxon>PACMAD clade</taxon>
        <taxon>Arundinoideae</taxon>
        <taxon>Arundineae</taxon>
        <taxon>Arundo</taxon>
    </lineage>
</organism>
<dbReference type="AlphaFoldDB" id="A0A0A9C3M9"/>
<reference evidence="1" key="2">
    <citation type="journal article" date="2015" name="Data Brief">
        <title>Shoot transcriptome of the giant reed, Arundo donax.</title>
        <authorList>
            <person name="Barrero R.A."/>
            <person name="Guerrero F.D."/>
            <person name="Moolhuijzen P."/>
            <person name="Goolsby J.A."/>
            <person name="Tidwell J."/>
            <person name="Bellgard S.E."/>
            <person name="Bellgard M.I."/>
        </authorList>
    </citation>
    <scope>NUCLEOTIDE SEQUENCE</scope>
    <source>
        <tissue evidence="1">Shoot tissue taken approximately 20 cm above the soil surface</tissue>
    </source>
</reference>
<sequence length="22" mass="2500">MEIVEVPSLCCQQSLLVCCFRV</sequence>
<name>A0A0A9C3M9_ARUDO</name>
<reference evidence="1" key="1">
    <citation type="submission" date="2014-09" db="EMBL/GenBank/DDBJ databases">
        <authorList>
            <person name="Magalhaes I.L.F."/>
            <person name="Oliveira U."/>
            <person name="Santos F.R."/>
            <person name="Vidigal T.H.D.A."/>
            <person name="Brescovit A.D."/>
            <person name="Santos A.J."/>
        </authorList>
    </citation>
    <scope>NUCLEOTIDE SEQUENCE</scope>
    <source>
        <tissue evidence="1">Shoot tissue taken approximately 20 cm above the soil surface</tissue>
    </source>
</reference>
<proteinExistence type="predicted"/>
<accession>A0A0A9C3M9</accession>
<evidence type="ECO:0000313" key="1">
    <source>
        <dbReference type="EMBL" id="JAD69058.1"/>
    </source>
</evidence>